<reference evidence="1 2" key="1">
    <citation type="journal article" date="2018" name="Front. Plant Sci.">
        <title>Red Clover (Trifolium pratense) and Zigzag Clover (T. medium) - A Picture of Genomic Similarities and Differences.</title>
        <authorList>
            <person name="Dluhosova J."/>
            <person name="Istvanek J."/>
            <person name="Nedelnik J."/>
            <person name="Repkova J."/>
        </authorList>
    </citation>
    <scope>NUCLEOTIDE SEQUENCE [LARGE SCALE GENOMIC DNA]</scope>
    <source>
        <strain evidence="2">cv. 10/8</strain>
        <tissue evidence="1">Leaf</tissue>
    </source>
</reference>
<dbReference type="EMBL" id="LXQA010448472">
    <property type="protein sequence ID" value="MCI52519.1"/>
    <property type="molecule type" value="Genomic_DNA"/>
</dbReference>
<keyword evidence="2" id="KW-1185">Reference proteome</keyword>
<feature type="non-terminal residue" evidence="1">
    <location>
        <position position="1"/>
    </location>
</feature>
<evidence type="ECO:0000313" key="1">
    <source>
        <dbReference type="EMBL" id="MCI52519.1"/>
    </source>
</evidence>
<sequence>SMARSAELWNIDGEASVSGALRRRCWRVAPGCEESCQGRPVSGAWCRLMWRVAQIRHARRAGSYDA</sequence>
<proteinExistence type="predicted"/>
<accession>A0A392SV42</accession>
<name>A0A392SV42_9FABA</name>
<comment type="caution">
    <text evidence="1">The sequence shown here is derived from an EMBL/GenBank/DDBJ whole genome shotgun (WGS) entry which is preliminary data.</text>
</comment>
<organism evidence="1 2">
    <name type="scientific">Trifolium medium</name>
    <dbReference type="NCBI Taxonomy" id="97028"/>
    <lineage>
        <taxon>Eukaryota</taxon>
        <taxon>Viridiplantae</taxon>
        <taxon>Streptophyta</taxon>
        <taxon>Embryophyta</taxon>
        <taxon>Tracheophyta</taxon>
        <taxon>Spermatophyta</taxon>
        <taxon>Magnoliopsida</taxon>
        <taxon>eudicotyledons</taxon>
        <taxon>Gunneridae</taxon>
        <taxon>Pentapetalae</taxon>
        <taxon>rosids</taxon>
        <taxon>fabids</taxon>
        <taxon>Fabales</taxon>
        <taxon>Fabaceae</taxon>
        <taxon>Papilionoideae</taxon>
        <taxon>50 kb inversion clade</taxon>
        <taxon>NPAAA clade</taxon>
        <taxon>Hologalegina</taxon>
        <taxon>IRL clade</taxon>
        <taxon>Trifolieae</taxon>
        <taxon>Trifolium</taxon>
    </lineage>
</organism>
<evidence type="ECO:0000313" key="2">
    <source>
        <dbReference type="Proteomes" id="UP000265520"/>
    </source>
</evidence>
<dbReference type="AlphaFoldDB" id="A0A392SV42"/>
<protein>
    <submittedName>
        <fullName evidence="1">Uncharacterized protein</fullName>
    </submittedName>
</protein>
<dbReference type="Proteomes" id="UP000265520">
    <property type="component" value="Unassembled WGS sequence"/>
</dbReference>